<sequence length="232" mass="26483">MHCLTDTKNQSQIREPKTPSNTPNPYSCSCKFHQNKPFGSFSVTKKGAELRLKPSNPHNHTCSFATRDTNSFVSTKHSRNFTSPGIFKFVSATELVSFEDFNYPEEENPTEEASNDLISDISFEDEPKHSIVYPSIHSNRHSLIGSITDQALYSSIASPLDQKTSTLYTNSSSTPYRQGYEKNEDVDKRNKENYYFGRRKSNNVGFTGRIYCEKCKRNSFVNVCVRNRQESL</sequence>
<dbReference type="Proteomes" id="UP000187209">
    <property type="component" value="Unassembled WGS sequence"/>
</dbReference>
<gene>
    <name evidence="2" type="ORF">SteCoe_10274</name>
</gene>
<protein>
    <submittedName>
        <fullName evidence="2">Uncharacterized protein</fullName>
    </submittedName>
</protein>
<keyword evidence="3" id="KW-1185">Reference proteome</keyword>
<name>A0A1R2CG17_9CILI</name>
<accession>A0A1R2CG17</accession>
<evidence type="ECO:0000256" key="1">
    <source>
        <dbReference type="SAM" id="MobiDB-lite"/>
    </source>
</evidence>
<comment type="caution">
    <text evidence="2">The sequence shown here is derived from an EMBL/GenBank/DDBJ whole genome shotgun (WGS) entry which is preliminary data.</text>
</comment>
<proteinExistence type="predicted"/>
<evidence type="ECO:0000313" key="3">
    <source>
        <dbReference type="Proteomes" id="UP000187209"/>
    </source>
</evidence>
<organism evidence="2 3">
    <name type="scientific">Stentor coeruleus</name>
    <dbReference type="NCBI Taxonomy" id="5963"/>
    <lineage>
        <taxon>Eukaryota</taxon>
        <taxon>Sar</taxon>
        <taxon>Alveolata</taxon>
        <taxon>Ciliophora</taxon>
        <taxon>Postciliodesmatophora</taxon>
        <taxon>Heterotrichea</taxon>
        <taxon>Heterotrichida</taxon>
        <taxon>Stentoridae</taxon>
        <taxon>Stentor</taxon>
    </lineage>
</organism>
<dbReference type="AlphaFoldDB" id="A0A1R2CG17"/>
<dbReference type="EMBL" id="MPUH01000164">
    <property type="protein sequence ID" value="OMJ87943.1"/>
    <property type="molecule type" value="Genomic_DNA"/>
</dbReference>
<reference evidence="2 3" key="1">
    <citation type="submission" date="2016-11" db="EMBL/GenBank/DDBJ databases">
        <title>The macronuclear genome of Stentor coeruleus: a giant cell with tiny introns.</title>
        <authorList>
            <person name="Slabodnick M."/>
            <person name="Ruby J.G."/>
            <person name="Reiff S.B."/>
            <person name="Swart E.C."/>
            <person name="Gosai S."/>
            <person name="Prabakaran S."/>
            <person name="Witkowska E."/>
            <person name="Larue G.E."/>
            <person name="Fisher S."/>
            <person name="Freeman R.M."/>
            <person name="Gunawardena J."/>
            <person name="Chu W."/>
            <person name="Stover N.A."/>
            <person name="Gregory B.D."/>
            <person name="Nowacki M."/>
            <person name="Derisi J."/>
            <person name="Roy S.W."/>
            <person name="Marshall W.F."/>
            <person name="Sood P."/>
        </authorList>
    </citation>
    <scope>NUCLEOTIDE SEQUENCE [LARGE SCALE GENOMIC DNA]</scope>
    <source>
        <strain evidence="2">WM001</strain>
    </source>
</reference>
<feature type="region of interest" description="Disordered" evidence="1">
    <location>
        <begin position="1"/>
        <end position="25"/>
    </location>
</feature>
<evidence type="ECO:0000313" key="2">
    <source>
        <dbReference type="EMBL" id="OMJ87943.1"/>
    </source>
</evidence>